<comment type="caution">
    <text evidence="2">The sequence shown here is derived from an EMBL/GenBank/DDBJ whole genome shotgun (WGS) entry which is preliminary data.</text>
</comment>
<evidence type="ECO:0000313" key="3">
    <source>
        <dbReference type="Proteomes" id="UP001379600"/>
    </source>
</evidence>
<dbReference type="Pfam" id="PF18754">
    <property type="entry name" value="Nmad3"/>
    <property type="match status" value="1"/>
</dbReference>
<gene>
    <name evidence="2" type="ORF">WF787_06395</name>
</gene>
<feature type="domain" description="Nucleotide modification associated" evidence="1">
    <location>
        <begin position="2"/>
        <end position="246"/>
    </location>
</feature>
<keyword evidence="3" id="KW-1185">Reference proteome</keyword>
<name>A0AB35XZB5_9FIRM</name>
<reference evidence="2 3" key="1">
    <citation type="submission" date="2024-03" db="EMBL/GenBank/DDBJ databases">
        <authorList>
            <person name="Plomp N."/>
            <person name="Harmsen H.J."/>
        </authorList>
    </citation>
    <scope>NUCLEOTIDE SEQUENCE [LARGE SCALE GENOMIC DNA]</scope>
    <source>
        <strain evidence="2 3">HTF-76H</strain>
    </source>
</reference>
<accession>A0AB35XZB5</accession>
<evidence type="ECO:0000259" key="1">
    <source>
        <dbReference type="Pfam" id="PF18754"/>
    </source>
</evidence>
<proteinExistence type="predicted"/>
<sequence>MKVVLSRKGMDSRAGGIPSPILPDGTLLSLPIPNEKSGVPYGDLVYKGRTYQQIIQQIHPTFDFQKHPFCHLDPDIYGVLKNTHAGWKPAFGQYEIPAKHLDGQGVDVGDVFLFYGMFRQTEKLPDGTLHFVKGAPIQHIIYGYMVVSEILKDQDKIKELYPWHPHAASTEHPDNRLYLATDYGVFENRDSLLLSKPGQPNRRLWNLPAFCAARDIFISWQGKNIPVLVNDHAELNSACRGQEFVITAKTPELEKELRKWAESLIGHALA</sequence>
<organism evidence="2 3">
    <name type="scientific">Faecalibacterium taiwanense</name>
    <dbReference type="NCBI Taxonomy" id="3030638"/>
    <lineage>
        <taxon>Bacteria</taxon>
        <taxon>Bacillati</taxon>
        <taxon>Bacillota</taxon>
        <taxon>Clostridia</taxon>
        <taxon>Eubacteriales</taxon>
        <taxon>Oscillospiraceae</taxon>
        <taxon>Faecalibacterium</taxon>
    </lineage>
</organism>
<protein>
    <recommendedName>
        <fullName evidence="1">Nucleotide modification associated domain-containing protein</fullName>
    </recommendedName>
</protein>
<dbReference type="InterPro" id="IPR041135">
    <property type="entry name" value="Nmad3"/>
</dbReference>
<dbReference type="AlphaFoldDB" id="A0AB35XZB5"/>
<dbReference type="RefSeq" id="WP_337679118.1">
    <property type="nucleotide sequence ID" value="NZ_JBBFKB010000045.1"/>
</dbReference>
<dbReference type="Proteomes" id="UP001379600">
    <property type="component" value="Unassembled WGS sequence"/>
</dbReference>
<evidence type="ECO:0000313" key="2">
    <source>
        <dbReference type="EMBL" id="MEJ3690857.1"/>
    </source>
</evidence>
<dbReference type="EMBL" id="JBBFKC010000005">
    <property type="protein sequence ID" value="MEJ3690857.1"/>
    <property type="molecule type" value="Genomic_DNA"/>
</dbReference>